<evidence type="ECO:0000256" key="6">
    <source>
        <dbReference type="ARBA" id="ARBA00022989"/>
    </source>
</evidence>
<evidence type="ECO:0000313" key="11">
    <source>
        <dbReference type="Proteomes" id="UP001151081"/>
    </source>
</evidence>
<dbReference type="EC" id="3.4.21.105" evidence="10"/>
<accession>A0A9X3X4E1</accession>
<dbReference type="PANTHER" id="PTHR43066">
    <property type="entry name" value="RHOMBOID-RELATED PROTEIN"/>
    <property type="match status" value="1"/>
</dbReference>
<gene>
    <name evidence="10" type="ORF">KEG57_22950</name>
</gene>
<dbReference type="GO" id="GO:0016020">
    <property type="term" value="C:membrane"/>
    <property type="evidence" value="ECO:0007669"/>
    <property type="project" value="UniProtKB-SubCell"/>
</dbReference>
<keyword evidence="7 8" id="KW-0472">Membrane</keyword>
<dbReference type="RefSeq" id="WP_272423500.1">
    <property type="nucleotide sequence ID" value="NZ_JAGTJJ010000013.1"/>
</dbReference>
<feature type="transmembrane region" description="Helical" evidence="8">
    <location>
        <begin position="129"/>
        <end position="147"/>
    </location>
</feature>
<feature type="transmembrane region" description="Helical" evidence="8">
    <location>
        <begin position="190"/>
        <end position="209"/>
    </location>
</feature>
<evidence type="ECO:0000256" key="7">
    <source>
        <dbReference type="ARBA" id="ARBA00023136"/>
    </source>
</evidence>
<dbReference type="EMBL" id="JAGTJJ010000013">
    <property type="protein sequence ID" value="MDC3983387.1"/>
    <property type="molecule type" value="Genomic_DNA"/>
</dbReference>
<evidence type="ECO:0000256" key="5">
    <source>
        <dbReference type="ARBA" id="ARBA00022801"/>
    </source>
</evidence>
<feature type="transmembrane region" description="Helical" evidence="8">
    <location>
        <begin position="20"/>
        <end position="38"/>
    </location>
</feature>
<comment type="subcellular location">
    <subcellularLocation>
        <location evidence="1">Membrane</location>
        <topology evidence="1">Multi-pass membrane protein</topology>
    </subcellularLocation>
</comment>
<dbReference type="Pfam" id="PF01694">
    <property type="entry name" value="Rhomboid"/>
    <property type="match status" value="1"/>
</dbReference>
<protein>
    <submittedName>
        <fullName evidence="10">Rhomboid family intramembrane serine protease</fullName>
        <ecNumber evidence="10">3.4.21.105</ecNumber>
    </submittedName>
</protein>
<comment type="similarity">
    <text evidence="2">Belongs to the peptidase S54 family.</text>
</comment>
<keyword evidence="4 8" id="KW-0812">Transmembrane</keyword>
<evidence type="ECO:0000259" key="9">
    <source>
        <dbReference type="Pfam" id="PF01694"/>
    </source>
</evidence>
<dbReference type="Proteomes" id="UP001151081">
    <property type="component" value="Unassembled WGS sequence"/>
</dbReference>
<keyword evidence="6 8" id="KW-1133">Transmembrane helix</keyword>
<dbReference type="AlphaFoldDB" id="A0A9X3X4E1"/>
<evidence type="ECO:0000256" key="8">
    <source>
        <dbReference type="SAM" id="Phobius"/>
    </source>
</evidence>
<evidence type="ECO:0000256" key="3">
    <source>
        <dbReference type="ARBA" id="ARBA00022670"/>
    </source>
</evidence>
<name>A0A9X3X4E1_9BACT</name>
<evidence type="ECO:0000313" key="10">
    <source>
        <dbReference type="EMBL" id="MDC3983387.1"/>
    </source>
</evidence>
<keyword evidence="3 10" id="KW-0645">Protease</keyword>
<evidence type="ECO:0000256" key="1">
    <source>
        <dbReference type="ARBA" id="ARBA00004141"/>
    </source>
</evidence>
<dbReference type="InterPro" id="IPR022764">
    <property type="entry name" value="Peptidase_S54_rhomboid_dom"/>
</dbReference>
<sequence>MRPSPVQFVLPRPGKAISGMMIAITVLWVGLALSINWVEVGVGVAQFMAGTTAGVLRGQVWRLFTAPLFHDTSSPGHFLMTLLGLYFLAPTLESRWGARRMLIFLFGSGAFAFATQVAVGALVPKLSQAMWFGGLGMIEAVAVAWALQNRDAQVRMFFVLPVSAGAMVAIIFVLSVLNVIALNHHTPEGLVTPFGGMLAGWLFGDRSPLRRFYLKLRLRQIQAQTAALRAEAAVKAEAARARRAAGPPLRVIEGGSKAPPKDKRYLN</sequence>
<feature type="transmembrane region" description="Helical" evidence="8">
    <location>
        <begin position="101"/>
        <end position="123"/>
    </location>
</feature>
<keyword evidence="5 10" id="KW-0378">Hydrolase</keyword>
<dbReference type="GO" id="GO:0004252">
    <property type="term" value="F:serine-type endopeptidase activity"/>
    <property type="evidence" value="ECO:0007669"/>
    <property type="project" value="InterPro"/>
</dbReference>
<dbReference type="InterPro" id="IPR035952">
    <property type="entry name" value="Rhomboid-like_sf"/>
</dbReference>
<dbReference type="Gene3D" id="1.20.1540.10">
    <property type="entry name" value="Rhomboid-like"/>
    <property type="match status" value="1"/>
</dbReference>
<proteinExistence type="inferred from homology"/>
<keyword evidence="11" id="KW-1185">Reference proteome</keyword>
<evidence type="ECO:0000256" key="4">
    <source>
        <dbReference type="ARBA" id="ARBA00022692"/>
    </source>
</evidence>
<feature type="transmembrane region" description="Helical" evidence="8">
    <location>
        <begin position="159"/>
        <end position="184"/>
    </location>
</feature>
<reference evidence="10 11" key="1">
    <citation type="submission" date="2021-04" db="EMBL/GenBank/DDBJ databases">
        <title>Genome analysis of Polyangium sp.</title>
        <authorList>
            <person name="Li Y."/>
            <person name="Wang J."/>
        </authorList>
    </citation>
    <scope>NUCLEOTIDE SEQUENCE [LARGE SCALE GENOMIC DNA]</scope>
    <source>
        <strain evidence="10 11">SDU14</strain>
    </source>
</reference>
<dbReference type="GO" id="GO:0006508">
    <property type="term" value="P:proteolysis"/>
    <property type="evidence" value="ECO:0007669"/>
    <property type="project" value="UniProtKB-KW"/>
</dbReference>
<dbReference type="SUPFAM" id="SSF144091">
    <property type="entry name" value="Rhomboid-like"/>
    <property type="match status" value="1"/>
</dbReference>
<feature type="domain" description="Peptidase S54 rhomboid" evidence="9">
    <location>
        <begin position="57"/>
        <end position="204"/>
    </location>
</feature>
<dbReference type="PANTHER" id="PTHR43066:SF1">
    <property type="entry name" value="RHOMBOID PROTEIN 2"/>
    <property type="match status" value="1"/>
</dbReference>
<evidence type="ECO:0000256" key="2">
    <source>
        <dbReference type="ARBA" id="ARBA00009045"/>
    </source>
</evidence>
<organism evidence="10 11">
    <name type="scientific">Polyangium jinanense</name>
    <dbReference type="NCBI Taxonomy" id="2829994"/>
    <lineage>
        <taxon>Bacteria</taxon>
        <taxon>Pseudomonadati</taxon>
        <taxon>Myxococcota</taxon>
        <taxon>Polyangia</taxon>
        <taxon>Polyangiales</taxon>
        <taxon>Polyangiaceae</taxon>
        <taxon>Polyangium</taxon>
    </lineage>
</organism>
<comment type="caution">
    <text evidence="10">The sequence shown here is derived from an EMBL/GenBank/DDBJ whole genome shotgun (WGS) entry which is preliminary data.</text>
</comment>